<evidence type="ECO:0000256" key="4">
    <source>
        <dbReference type="ARBA" id="ARBA00022801"/>
    </source>
</evidence>
<comment type="caution">
    <text evidence="7">The sequence shown here is derived from an EMBL/GenBank/DDBJ whole genome shotgun (WGS) entry which is preliminary data.</text>
</comment>
<protein>
    <recommendedName>
        <fullName evidence="6">Peptidase A1 domain-containing protein</fullName>
    </recommendedName>
</protein>
<feature type="domain" description="Peptidase A1" evidence="6">
    <location>
        <begin position="1"/>
        <end position="174"/>
    </location>
</feature>
<dbReference type="Pfam" id="PF00026">
    <property type="entry name" value="Asp"/>
    <property type="match status" value="1"/>
</dbReference>
<dbReference type="PANTHER" id="PTHR47966:SF20">
    <property type="entry name" value="ASPARTIC PROTEINASE-LIKE"/>
    <property type="match status" value="1"/>
</dbReference>
<reference evidence="7" key="1">
    <citation type="submission" date="2022-04" db="EMBL/GenBank/DDBJ databases">
        <title>Carnegiea gigantea Genome sequencing and assembly v2.</title>
        <authorList>
            <person name="Copetti D."/>
            <person name="Sanderson M.J."/>
            <person name="Burquez A."/>
            <person name="Wojciechowski M.F."/>
        </authorList>
    </citation>
    <scope>NUCLEOTIDE SEQUENCE</scope>
    <source>
        <strain evidence="7">SGP5-SGP5p</strain>
        <tissue evidence="7">Aerial part</tissue>
    </source>
</reference>
<dbReference type="InterPro" id="IPR021109">
    <property type="entry name" value="Peptidase_aspartic_dom_sf"/>
</dbReference>
<dbReference type="InterPro" id="IPR033121">
    <property type="entry name" value="PEPTIDASE_A1"/>
</dbReference>
<keyword evidence="3" id="KW-0064">Aspartyl protease</keyword>
<keyword evidence="2" id="KW-0645">Protease</keyword>
<evidence type="ECO:0000256" key="5">
    <source>
        <dbReference type="ARBA" id="ARBA00023145"/>
    </source>
</evidence>
<sequence length="174" mass="18676">MPFDGILGLGFEDAPIGHVAPICNFLCARYNMALQGLVSKPVFSLWLNQDSMSPIGGEILFGSIDQRRFHGHHTYVPVADNGYGQIALDGFDIGTTNKSTGYYSDGCAAVNDSVTSFIAGPTTAVVQINHAIGADGIVGLECKYVVSAYGNRIWDLLISGLSISPLRFGYFLTY</sequence>
<dbReference type="GO" id="GO:0006508">
    <property type="term" value="P:proteolysis"/>
    <property type="evidence" value="ECO:0007669"/>
    <property type="project" value="UniProtKB-KW"/>
</dbReference>
<dbReference type="GO" id="GO:0004190">
    <property type="term" value="F:aspartic-type endopeptidase activity"/>
    <property type="evidence" value="ECO:0007669"/>
    <property type="project" value="UniProtKB-KW"/>
</dbReference>
<evidence type="ECO:0000313" key="7">
    <source>
        <dbReference type="EMBL" id="KAJ8434672.1"/>
    </source>
</evidence>
<evidence type="ECO:0000256" key="3">
    <source>
        <dbReference type="ARBA" id="ARBA00022750"/>
    </source>
</evidence>
<keyword evidence="5" id="KW-0865">Zymogen</keyword>
<evidence type="ECO:0000313" key="8">
    <source>
        <dbReference type="Proteomes" id="UP001153076"/>
    </source>
</evidence>
<dbReference type="PROSITE" id="PS51767">
    <property type="entry name" value="PEPTIDASE_A1"/>
    <property type="match status" value="1"/>
</dbReference>
<proteinExistence type="inferred from homology"/>
<dbReference type="FunFam" id="2.40.70.10:FF:000115">
    <property type="entry name" value="Lysosomal aspartic protease"/>
    <property type="match status" value="1"/>
</dbReference>
<name>A0A9Q1K1H0_9CARY</name>
<dbReference type="InterPro" id="IPR001461">
    <property type="entry name" value="Aspartic_peptidase_A1"/>
</dbReference>
<organism evidence="7 8">
    <name type="scientific">Carnegiea gigantea</name>
    <dbReference type="NCBI Taxonomy" id="171969"/>
    <lineage>
        <taxon>Eukaryota</taxon>
        <taxon>Viridiplantae</taxon>
        <taxon>Streptophyta</taxon>
        <taxon>Embryophyta</taxon>
        <taxon>Tracheophyta</taxon>
        <taxon>Spermatophyta</taxon>
        <taxon>Magnoliopsida</taxon>
        <taxon>eudicotyledons</taxon>
        <taxon>Gunneridae</taxon>
        <taxon>Pentapetalae</taxon>
        <taxon>Caryophyllales</taxon>
        <taxon>Cactineae</taxon>
        <taxon>Cactaceae</taxon>
        <taxon>Cactoideae</taxon>
        <taxon>Echinocereeae</taxon>
        <taxon>Carnegiea</taxon>
    </lineage>
</organism>
<keyword evidence="8" id="KW-1185">Reference proteome</keyword>
<keyword evidence="4" id="KW-0378">Hydrolase</keyword>
<dbReference type="PANTHER" id="PTHR47966">
    <property type="entry name" value="BETA-SITE APP-CLEAVING ENZYME, ISOFORM A-RELATED"/>
    <property type="match status" value="1"/>
</dbReference>
<dbReference type="SUPFAM" id="SSF50630">
    <property type="entry name" value="Acid proteases"/>
    <property type="match status" value="1"/>
</dbReference>
<comment type="similarity">
    <text evidence="1">Belongs to the peptidase A1 family.</text>
</comment>
<evidence type="ECO:0000256" key="2">
    <source>
        <dbReference type="ARBA" id="ARBA00022670"/>
    </source>
</evidence>
<dbReference type="EMBL" id="JAKOGI010000459">
    <property type="protein sequence ID" value="KAJ8434672.1"/>
    <property type="molecule type" value="Genomic_DNA"/>
</dbReference>
<dbReference type="Gene3D" id="2.40.70.10">
    <property type="entry name" value="Acid Proteases"/>
    <property type="match status" value="1"/>
</dbReference>
<evidence type="ECO:0000256" key="1">
    <source>
        <dbReference type="ARBA" id="ARBA00007447"/>
    </source>
</evidence>
<evidence type="ECO:0000259" key="6">
    <source>
        <dbReference type="PROSITE" id="PS51767"/>
    </source>
</evidence>
<dbReference type="Proteomes" id="UP001153076">
    <property type="component" value="Unassembled WGS sequence"/>
</dbReference>
<accession>A0A9Q1K1H0</accession>
<dbReference type="AlphaFoldDB" id="A0A9Q1K1H0"/>
<dbReference type="OrthoDB" id="1726913at2759"/>
<gene>
    <name evidence="7" type="ORF">Cgig2_030058</name>
</gene>